<evidence type="ECO:0000313" key="7">
    <source>
        <dbReference type="Proteomes" id="UP000325333"/>
    </source>
</evidence>
<keyword evidence="2" id="KW-0808">Transferase</keyword>
<comment type="catalytic activity">
    <reaction evidence="4">
        <text>a 2'-deoxycytidine in DNA + S-adenosyl-L-methionine = a 5-methyl-2'-deoxycytidine in DNA + S-adenosyl-L-homocysteine + H(+)</text>
        <dbReference type="Rhea" id="RHEA:13681"/>
        <dbReference type="Rhea" id="RHEA-COMP:11369"/>
        <dbReference type="Rhea" id="RHEA-COMP:11370"/>
        <dbReference type="ChEBI" id="CHEBI:15378"/>
        <dbReference type="ChEBI" id="CHEBI:57856"/>
        <dbReference type="ChEBI" id="CHEBI:59789"/>
        <dbReference type="ChEBI" id="CHEBI:85452"/>
        <dbReference type="ChEBI" id="CHEBI:85454"/>
        <dbReference type="EC" id="2.1.1.37"/>
    </reaction>
</comment>
<dbReference type="AlphaFoldDB" id="A0A5B0KZN6"/>
<feature type="region of interest" description="Disordered" evidence="5">
    <location>
        <begin position="248"/>
        <end position="352"/>
    </location>
</feature>
<dbReference type="InterPro" id="IPR001525">
    <property type="entry name" value="C5_MeTfrase"/>
</dbReference>
<feature type="compositionally biased region" description="Low complexity" evidence="5">
    <location>
        <begin position="326"/>
        <end position="342"/>
    </location>
</feature>
<keyword evidence="3" id="KW-0680">Restriction system</keyword>
<evidence type="ECO:0000256" key="1">
    <source>
        <dbReference type="ARBA" id="ARBA00022603"/>
    </source>
</evidence>
<evidence type="ECO:0000256" key="4">
    <source>
        <dbReference type="ARBA" id="ARBA00047422"/>
    </source>
</evidence>
<dbReference type="InterPro" id="IPR029063">
    <property type="entry name" value="SAM-dependent_MTases_sf"/>
</dbReference>
<dbReference type="Proteomes" id="UP000325333">
    <property type="component" value="Unassembled WGS sequence"/>
</dbReference>
<dbReference type="Pfam" id="PF00145">
    <property type="entry name" value="DNA_methylase"/>
    <property type="match status" value="1"/>
</dbReference>
<evidence type="ECO:0000256" key="3">
    <source>
        <dbReference type="ARBA" id="ARBA00022747"/>
    </source>
</evidence>
<feature type="compositionally biased region" description="Gly residues" evidence="5">
    <location>
        <begin position="291"/>
        <end position="302"/>
    </location>
</feature>
<evidence type="ECO:0000256" key="5">
    <source>
        <dbReference type="SAM" id="MobiDB-lite"/>
    </source>
</evidence>
<dbReference type="GO" id="GO:0032259">
    <property type="term" value="P:methylation"/>
    <property type="evidence" value="ECO:0007669"/>
    <property type="project" value="UniProtKB-KW"/>
</dbReference>
<dbReference type="Gene3D" id="3.40.50.150">
    <property type="entry name" value="Vaccinia Virus protein VP39"/>
    <property type="match status" value="1"/>
</dbReference>
<organism evidence="6 7">
    <name type="scientific">Azospirillum argentinense</name>
    <dbReference type="NCBI Taxonomy" id="2970906"/>
    <lineage>
        <taxon>Bacteria</taxon>
        <taxon>Pseudomonadati</taxon>
        <taxon>Pseudomonadota</taxon>
        <taxon>Alphaproteobacteria</taxon>
        <taxon>Rhodospirillales</taxon>
        <taxon>Azospirillaceae</taxon>
        <taxon>Azospirillum</taxon>
    </lineage>
</organism>
<feature type="compositionally biased region" description="Basic and acidic residues" evidence="5">
    <location>
        <begin position="248"/>
        <end position="257"/>
    </location>
</feature>
<dbReference type="SUPFAM" id="SSF53335">
    <property type="entry name" value="S-adenosyl-L-methionine-dependent methyltransferases"/>
    <property type="match status" value="1"/>
</dbReference>
<protein>
    <submittedName>
        <fullName evidence="6">Uncharacterized protein</fullName>
    </submittedName>
</protein>
<keyword evidence="1" id="KW-0489">Methyltransferase</keyword>
<evidence type="ECO:0000256" key="2">
    <source>
        <dbReference type="ARBA" id="ARBA00022679"/>
    </source>
</evidence>
<dbReference type="RefSeq" id="WP_149648857.1">
    <property type="nucleotide sequence ID" value="NZ_VEWN01000002.1"/>
</dbReference>
<evidence type="ECO:0000313" key="6">
    <source>
        <dbReference type="EMBL" id="KAA1057173.1"/>
    </source>
</evidence>
<dbReference type="GO" id="GO:0003886">
    <property type="term" value="F:DNA (cytosine-5-)-methyltransferase activity"/>
    <property type="evidence" value="ECO:0007669"/>
    <property type="project" value="UniProtKB-EC"/>
</dbReference>
<name>A0A5B0KZN6_9PROT</name>
<comment type="caution">
    <text evidence="6">The sequence shown here is derived from an EMBL/GenBank/DDBJ whole genome shotgun (WGS) entry which is preliminary data.</text>
</comment>
<dbReference type="GO" id="GO:0009307">
    <property type="term" value="P:DNA restriction-modification system"/>
    <property type="evidence" value="ECO:0007669"/>
    <property type="project" value="UniProtKB-KW"/>
</dbReference>
<proteinExistence type="predicted"/>
<feature type="compositionally biased region" description="Basic and acidic residues" evidence="5">
    <location>
        <begin position="272"/>
        <end position="285"/>
    </location>
</feature>
<accession>A0A5B0KZN6</accession>
<dbReference type="EMBL" id="VEWN01000002">
    <property type="protein sequence ID" value="KAA1057173.1"/>
    <property type="molecule type" value="Genomic_DNA"/>
</dbReference>
<gene>
    <name evidence="6" type="ORF">FH063_001341</name>
</gene>
<reference evidence="6 7" key="1">
    <citation type="submission" date="2019-07" db="EMBL/GenBank/DDBJ databases">
        <title>Genome sequencing of the stress-tolerant strain Azospirillum brasilense Az19.</title>
        <authorList>
            <person name="Maroniche G.A."/>
            <person name="Garcia J.E."/>
            <person name="Pagnussat L."/>
            <person name="Amenta M."/>
            <person name="Creus C.M."/>
        </authorList>
    </citation>
    <scope>NUCLEOTIDE SEQUENCE [LARGE SCALE GENOMIC DNA]</scope>
    <source>
        <strain evidence="6 7">Az19</strain>
    </source>
</reference>
<sequence>MAAYYNEFDPGAAAWLRELIAEGHIALGDVDTRSIADVQPDDLKGYTQAHFFAGIGGWSLALRLGGWPDDRPVWTGSCPCQPFSAAGKRRGVSDERHLWPEFRRLIAKGNPKTVFGEQVSSAEVIGTQLEADFALAVRKGDFARANKLAKRLVKSKTFHFDPRWIDAVCGDLESLGYAVRTEILGAHSVGAPHIRQRLWWVADADTNRRAAPPVAGVQHLQHHAEPRRGACLALAHSGGPRLEVVGEQHARAERPAAERGGAPSGVGLADRAGWDEGRPAAEAARHRGAAGPAGGDGAGGVANAGRECHERWRGPGEASGAGCGAEGEAQQRQRSGAAAGDHGAARHPWSSVDWLPCRDGKARPVEPGTFPLAHGVPGRVGLLRGYGNAINPWVAAEFIGAFLDVEAGVSLDLPEPANQSRYLDRTA</sequence>